<evidence type="ECO:0000259" key="4">
    <source>
        <dbReference type="PROSITE" id="PS51770"/>
    </source>
</evidence>
<dbReference type="Proteomes" id="UP001301012">
    <property type="component" value="Unassembled WGS sequence"/>
</dbReference>
<sequence>MNYYDIYKLVKSEDLNHHGTLFAGRMSEWFVESCFIAAANEYKHPENLVCVKVHELNFNSPIKKGDIIHIQTKICYVGKTSLTAYGKVIRNDDDRILVDGFLTFVCIDDKGVKMPHNLVLDKVKNEEDLKLIEKVKSFRG</sequence>
<evidence type="ECO:0000313" key="6">
    <source>
        <dbReference type="Proteomes" id="UP001301012"/>
    </source>
</evidence>
<protein>
    <submittedName>
        <fullName evidence="5">Acyl-CoA thioesterase</fullName>
    </submittedName>
</protein>
<dbReference type="PANTHER" id="PTHR11049">
    <property type="entry name" value="ACYL COENZYME A THIOESTER HYDROLASE"/>
    <property type="match status" value="1"/>
</dbReference>
<keyword evidence="6" id="KW-1185">Reference proteome</keyword>
<dbReference type="RefSeq" id="WP_284132802.1">
    <property type="nucleotide sequence ID" value="NZ_JASKYM010000004.1"/>
</dbReference>
<dbReference type="EMBL" id="JASKYM010000004">
    <property type="protein sequence ID" value="MDK2563864.1"/>
    <property type="molecule type" value="Genomic_DNA"/>
</dbReference>
<proteinExistence type="inferred from homology"/>
<keyword evidence="2 3" id="KW-0378">Hydrolase</keyword>
<dbReference type="InterPro" id="IPR040170">
    <property type="entry name" value="Cytosol_ACT"/>
</dbReference>
<dbReference type="PANTHER" id="PTHR11049:SF31">
    <property type="entry name" value="HOTDOG ACOT-TYPE DOMAIN-CONTAINING PROTEIN"/>
    <property type="match status" value="1"/>
</dbReference>
<comment type="similarity">
    <text evidence="1">Belongs to the acyl coenzyme A hydrolase family.</text>
</comment>
<dbReference type="InterPro" id="IPR029069">
    <property type="entry name" value="HotDog_dom_sf"/>
</dbReference>
<reference evidence="5 6" key="1">
    <citation type="submission" date="2023-05" db="EMBL/GenBank/DDBJ databases">
        <title>Rombocin, a short stable natural nisin variant, displays selective antimicrobial activity against Listeria monocytogenes and employs dual mode of action to kill target bacterial strains.</title>
        <authorList>
            <person name="Wambui J."/>
            <person name="Stephan R."/>
            <person name="Kuipers O.P."/>
        </authorList>
    </citation>
    <scope>NUCLEOTIDE SEQUENCE [LARGE SCALE GENOMIC DNA]</scope>
    <source>
        <strain evidence="5 6">RC002</strain>
    </source>
</reference>
<dbReference type="Pfam" id="PF03061">
    <property type="entry name" value="4HBT"/>
    <property type="match status" value="1"/>
</dbReference>
<dbReference type="CDD" id="cd03442">
    <property type="entry name" value="BFIT_BACH"/>
    <property type="match status" value="1"/>
</dbReference>
<dbReference type="SUPFAM" id="SSF54637">
    <property type="entry name" value="Thioesterase/thiol ester dehydrase-isomerase"/>
    <property type="match status" value="1"/>
</dbReference>
<dbReference type="InterPro" id="IPR033120">
    <property type="entry name" value="HOTDOG_ACOT"/>
</dbReference>
<organism evidence="5 6">
    <name type="scientific">Romboutsia sedimentorum</name>
    <dbReference type="NCBI Taxonomy" id="1368474"/>
    <lineage>
        <taxon>Bacteria</taxon>
        <taxon>Bacillati</taxon>
        <taxon>Bacillota</taxon>
        <taxon>Clostridia</taxon>
        <taxon>Peptostreptococcales</taxon>
        <taxon>Peptostreptococcaceae</taxon>
        <taxon>Romboutsia</taxon>
    </lineage>
</organism>
<dbReference type="Gene3D" id="3.10.129.10">
    <property type="entry name" value="Hotdog Thioesterase"/>
    <property type="match status" value="1"/>
</dbReference>
<comment type="caution">
    <text evidence="5">The sequence shown here is derived from an EMBL/GenBank/DDBJ whole genome shotgun (WGS) entry which is preliminary data.</text>
</comment>
<evidence type="ECO:0000256" key="1">
    <source>
        <dbReference type="ARBA" id="ARBA00010458"/>
    </source>
</evidence>
<feature type="domain" description="HotDog ACOT-type" evidence="4">
    <location>
        <begin position="1"/>
        <end position="110"/>
    </location>
</feature>
<dbReference type="InterPro" id="IPR006683">
    <property type="entry name" value="Thioestr_dom"/>
</dbReference>
<name>A0ABT7EAB3_9FIRM</name>
<gene>
    <name evidence="5" type="ORF">QOZ84_09905</name>
</gene>
<accession>A0ABT7EAB3</accession>
<dbReference type="PROSITE" id="PS51770">
    <property type="entry name" value="HOTDOG_ACOT"/>
    <property type="match status" value="1"/>
</dbReference>
<evidence type="ECO:0000256" key="2">
    <source>
        <dbReference type="ARBA" id="ARBA00022801"/>
    </source>
</evidence>
<evidence type="ECO:0000313" key="5">
    <source>
        <dbReference type="EMBL" id="MDK2563864.1"/>
    </source>
</evidence>
<evidence type="ECO:0000256" key="3">
    <source>
        <dbReference type="PROSITE-ProRule" id="PRU01106"/>
    </source>
</evidence>